<gene>
    <name evidence="1" type="ORF">BpHYR1_010344</name>
</gene>
<sequence>MSHIQYAFLKKGFYKLDNFLMIVLEQKSSPCYKICIRVWVVWAFKKCANYIEMNGAKFEFRKII</sequence>
<name>A0A3M7R1F5_BRAPC</name>
<dbReference type="EMBL" id="REGN01004505">
    <property type="protein sequence ID" value="RNA17191.1"/>
    <property type="molecule type" value="Genomic_DNA"/>
</dbReference>
<evidence type="ECO:0000313" key="2">
    <source>
        <dbReference type="Proteomes" id="UP000276133"/>
    </source>
</evidence>
<accession>A0A3M7R1F5</accession>
<dbReference type="AlphaFoldDB" id="A0A3M7R1F5"/>
<evidence type="ECO:0000313" key="1">
    <source>
        <dbReference type="EMBL" id="RNA17191.1"/>
    </source>
</evidence>
<comment type="caution">
    <text evidence="1">The sequence shown here is derived from an EMBL/GenBank/DDBJ whole genome shotgun (WGS) entry which is preliminary data.</text>
</comment>
<reference evidence="1 2" key="1">
    <citation type="journal article" date="2018" name="Sci. Rep.">
        <title>Genomic signatures of local adaptation to the degree of environmental predictability in rotifers.</title>
        <authorList>
            <person name="Franch-Gras L."/>
            <person name="Hahn C."/>
            <person name="Garcia-Roger E.M."/>
            <person name="Carmona M.J."/>
            <person name="Serra M."/>
            <person name="Gomez A."/>
        </authorList>
    </citation>
    <scope>NUCLEOTIDE SEQUENCE [LARGE SCALE GENOMIC DNA]</scope>
    <source>
        <strain evidence="1">HYR1</strain>
    </source>
</reference>
<protein>
    <submittedName>
        <fullName evidence="1">Uncharacterized protein</fullName>
    </submittedName>
</protein>
<dbReference type="Proteomes" id="UP000276133">
    <property type="component" value="Unassembled WGS sequence"/>
</dbReference>
<keyword evidence="2" id="KW-1185">Reference proteome</keyword>
<proteinExistence type="predicted"/>
<organism evidence="1 2">
    <name type="scientific">Brachionus plicatilis</name>
    <name type="common">Marine rotifer</name>
    <name type="synonym">Brachionus muelleri</name>
    <dbReference type="NCBI Taxonomy" id="10195"/>
    <lineage>
        <taxon>Eukaryota</taxon>
        <taxon>Metazoa</taxon>
        <taxon>Spiralia</taxon>
        <taxon>Gnathifera</taxon>
        <taxon>Rotifera</taxon>
        <taxon>Eurotatoria</taxon>
        <taxon>Monogononta</taxon>
        <taxon>Pseudotrocha</taxon>
        <taxon>Ploima</taxon>
        <taxon>Brachionidae</taxon>
        <taxon>Brachionus</taxon>
    </lineage>
</organism>